<reference evidence="1" key="1">
    <citation type="journal article" date="2015" name="Nature">
        <title>Complex archaea that bridge the gap between prokaryotes and eukaryotes.</title>
        <authorList>
            <person name="Spang A."/>
            <person name="Saw J.H."/>
            <person name="Jorgensen S.L."/>
            <person name="Zaremba-Niedzwiedzka K."/>
            <person name="Martijn J."/>
            <person name="Lind A.E."/>
            <person name="van Eijk R."/>
            <person name="Schleper C."/>
            <person name="Guy L."/>
            <person name="Ettema T.J."/>
        </authorList>
    </citation>
    <scope>NUCLEOTIDE SEQUENCE</scope>
</reference>
<sequence length="196" mass="23513">MGFMGRKSQLKSKTISKVWLNKKNYKFLDFNFKVTDKELGYGYSNYFKMSVYNCDLLILKLYVTERKVKEDERFSFNVTYFNPQTDNDCYSINHIIAVCSEYTAKGSSHKDMGNAEILKNQFIFRKKEGYYAYVKIWGRGEIKGDNHDKPLSYEFATNEYMNYIKKNFDIKRMRGRKIKKYFKDYLNKMILLDKLK</sequence>
<evidence type="ECO:0000313" key="1">
    <source>
        <dbReference type="EMBL" id="KKM67277.1"/>
    </source>
</evidence>
<organism evidence="1">
    <name type="scientific">marine sediment metagenome</name>
    <dbReference type="NCBI Taxonomy" id="412755"/>
    <lineage>
        <taxon>unclassified sequences</taxon>
        <taxon>metagenomes</taxon>
        <taxon>ecological metagenomes</taxon>
    </lineage>
</organism>
<dbReference type="AlphaFoldDB" id="A0A0F9MDP9"/>
<dbReference type="EMBL" id="LAZR01010378">
    <property type="protein sequence ID" value="KKM67277.1"/>
    <property type="molecule type" value="Genomic_DNA"/>
</dbReference>
<comment type="caution">
    <text evidence="1">The sequence shown here is derived from an EMBL/GenBank/DDBJ whole genome shotgun (WGS) entry which is preliminary data.</text>
</comment>
<accession>A0A0F9MDP9</accession>
<name>A0A0F9MDP9_9ZZZZ</name>
<protein>
    <submittedName>
        <fullName evidence="1">Uncharacterized protein</fullName>
    </submittedName>
</protein>
<gene>
    <name evidence="1" type="ORF">LCGC14_1472750</name>
</gene>
<proteinExistence type="predicted"/>